<dbReference type="EMBL" id="WWCM01000028">
    <property type="protein sequence ID" value="MYM42019.1"/>
    <property type="molecule type" value="Genomic_DNA"/>
</dbReference>
<dbReference type="SUPFAM" id="SSF46785">
    <property type="entry name" value="Winged helix' DNA-binding domain"/>
    <property type="match status" value="1"/>
</dbReference>
<dbReference type="InterPro" id="IPR051815">
    <property type="entry name" value="Molybdate_resp_trans_reg"/>
</dbReference>
<dbReference type="InterPro" id="IPR036388">
    <property type="entry name" value="WH-like_DNA-bd_sf"/>
</dbReference>
<dbReference type="Pfam" id="PF00126">
    <property type="entry name" value="HTH_1"/>
    <property type="match status" value="1"/>
</dbReference>
<proteinExistence type="predicted"/>
<dbReference type="InterPro" id="IPR036390">
    <property type="entry name" value="WH_DNA-bd_sf"/>
</dbReference>
<evidence type="ECO:0000313" key="3">
    <source>
        <dbReference type="Proteomes" id="UP000478090"/>
    </source>
</evidence>
<dbReference type="PANTHER" id="PTHR30432:SF1">
    <property type="entry name" value="DNA-BINDING TRANSCRIPTIONAL DUAL REGULATOR MODE"/>
    <property type="match status" value="1"/>
</dbReference>
<keyword evidence="3" id="KW-1185">Reference proteome</keyword>
<feature type="domain" description="HTH lysR-type" evidence="1">
    <location>
        <begin position="26"/>
        <end position="85"/>
    </location>
</feature>
<dbReference type="InterPro" id="IPR000847">
    <property type="entry name" value="LysR_HTH_N"/>
</dbReference>
<evidence type="ECO:0000259" key="1">
    <source>
        <dbReference type="Pfam" id="PF00126"/>
    </source>
</evidence>
<evidence type="ECO:0000313" key="2">
    <source>
        <dbReference type="EMBL" id="MYM42019.1"/>
    </source>
</evidence>
<dbReference type="PANTHER" id="PTHR30432">
    <property type="entry name" value="TRANSCRIPTIONAL REGULATOR MODE"/>
    <property type="match status" value="1"/>
</dbReference>
<dbReference type="Gene3D" id="1.10.10.10">
    <property type="entry name" value="Winged helix-like DNA-binding domain superfamily/Winged helix DNA-binding domain"/>
    <property type="match status" value="1"/>
</dbReference>
<accession>A0ABW9VR01</accession>
<sequence>MPQPSILVRPRIYIGADISIGPGKIDLLRRIDETRSIAAAARAMGIPYKRAWLLLDALNQAFGRPLIQTASGGKGGGGATLTPLGLQLVICYAALEERLNADSTAELEALRGLATSP</sequence>
<dbReference type="Proteomes" id="UP000478090">
    <property type="component" value="Unassembled WGS sequence"/>
</dbReference>
<reference evidence="2 3" key="1">
    <citation type="submission" date="2019-12" db="EMBL/GenBank/DDBJ databases">
        <title>Novel species isolated from a subtropical stream in China.</title>
        <authorList>
            <person name="Lu H."/>
        </authorList>
    </citation>
    <scope>NUCLEOTIDE SEQUENCE [LARGE SCALE GENOMIC DNA]</scope>
    <source>
        <strain evidence="2 3">CY13W</strain>
    </source>
</reference>
<comment type="caution">
    <text evidence="2">The sequence shown here is derived from an EMBL/GenBank/DDBJ whole genome shotgun (WGS) entry which is preliminary data.</text>
</comment>
<protein>
    <submittedName>
        <fullName evidence="2">LysR family transcriptional regulator</fullName>
    </submittedName>
</protein>
<name>A0ABW9VR01_9BURK</name>
<organism evidence="2 3">
    <name type="scientific">Duganella qianjiadongensis</name>
    <dbReference type="NCBI Taxonomy" id="2692176"/>
    <lineage>
        <taxon>Bacteria</taxon>
        <taxon>Pseudomonadati</taxon>
        <taxon>Pseudomonadota</taxon>
        <taxon>Betaproteobacteria</taxon>
        <taxon>Burkholderiales</taxon>
        <taxon>Oxalobacteraceae</taxon>
        <taxon>Telluria group</taxon>
        <taxon>Duganella</taxon>
    </lineage>
</organism>
<gene>
    <name evidence="2" type="ORF">GTP27_22200</name>
</gene>